<evidence type="ECO:0000256" key="5">
    <source>
        <dbReference type="ARBA" id="ARBA00023239"/>
    </source>
</evidence>
<dbReference type="STRING" id="1230338.MOMA_01315"/>
<dbReference type="eggNOG" id="COG1559">
    <property type="taxonomic scope" value="Bacteria"/>
</dbReference>
<feature type="transmembrane region" description="Helical" evidence="7">
    <location>
        <begin position="35"/>
        <end position="53"/>
    </location>
</feature>
<keyword evidence="5 7" id="KW-0456">Lyase</keyword>
<evidence type="ECO:0000256" key="2">
    <source>
        <dbReference type="ARBA" id="ARBA00022692"/>
    </source>
</evidence>
<gene>
    <name evidence="7" type="primary">mltG</name>
    <name evidence="9" type="ORF">MOMA_01315</name>
</gene>
<dbReference type="Proteomes" id="UP000023795">
    <property type="component" value="Unassembled WGS sequence"/>
</dbReference>
<dbReference type="GO" id="GO:0071555">
    <property type="term" value="P:cell wall organization"/>
    <property type="evidence" value="ECO:0007669"/>
    <property type="project" value="UniProtKB-KW"/>
</dbReference>
<feature type="site" description="Important for catalytic activity" evidence="7">
    <location>
        <position position="249"/>
    </location>
</feature>
<protein>
    <recommendedName>
        <fullName evidence="7">Endolytic murein transglycosylase</fullName>
        <ecNumber evidence="7">4.2.2.29</ecNumber>
    </recommendedName>
    <alternativeName>
        <fullName evidence="7">Peptidoglycan lytic transglycosylase</fullName>
    </alternativeName>
    <alternativeName>
        <fullName evidence="7">Peptidoglycan polymerization terminase</fullName>
    </alternativeName>
</protein>
<keyword evidence="4 7" id="KW-0472">Membrane</keyword>
<sequence length="380" mass="42938">MNENNQPKDHQPENNQPHQQAQSILVAKPKKSAKGWVVLLVLIVVWLFFWAIYQTAFRPISQKKQMITIEQGETYNGLIDKWQDKNQGMFIKPLAKLYVKIHAKKPLHAGMYQLPDNPSFAQMLSILQQGSKAALVKIQIIEGKTAADLYNMLRGHEGIKNEILSGNALTPQELRVNLPKKYAPNGNMEGWFAPDTYYFAEGSSDKQVLASLFNRQYTMLIKAWEKRQSNLPYATPYEALIMASIIEKETSLASERSQIAGVFVNRLRQKMRLQTDPTVIYGMGDRYDGNIKKSDLQQKTAYNTYQIDGLPPTPIALPSLASIEAALNPDKTDALYFVATGYGGHKFSTNLADHNKAVQAYLKVMRSKQDHHNQPSQLAQ</sequence>
<feature type="region of interest" description="Disordered" evidence="8">
    <location>
        <begin position="1"/>
        <end position="22"/>
    </location>
</feature>
<keyword evidence="2 7" id="KW-0812">Transmembrane</keyword>
<name>L2F8B1_9GAMM</name>
<dbReference type="GO" id="GO:0005886">
    <property type="term" value="C:plasma membrane"/>
    <property type="evidence" value="ECO:0007669"/>
    <property type="project" value="UniProtKB-SubCell"/>
</dbReference>
<comment type="catalytic activity">
    <reaction evidence="7">
        <text>a peptidoglycan chain = a peptidoglycan chain with N-acetyl-1,6-anhydromuramyl-[peptide] at the reducing end + a peptidoglycan chain with N-acetylglucosamine at the non-reducing end.</text>
        <dbReference type="EC" id="4.2.2.29"/>
    </reaction>
</comment>
<comment type="function">
    <text evidence="7">Functions as a peptidoglycan terminase that cleaves nascent peptidoglycan strands endolytically to terminate their elongation.</text>
</comment>
<comment type="subcellular location">
    <subcellularLocation>
        <location evidence="7">Cell inner membrane</location>
        <topology evidence="7">Single-pass membrane protein</topology>
    </subcellularLocation>
</comment>
<dbReference type="AlphaFoldDB" id="L2F8B1"/>
<dbReference type="OrthoDB" id="9814591at2"/>
<keyword evidence="10" id="KW-1185">Reference proteome</keyword>
<dbReference type="CDD" id="cd08010">
    <property type="entry name" value="MltG_like"/>
    <property type="match status" value="1"/>
</dbReference>
<dbReference type="PANTHER" id="PTHR30518">
    <property type="entry name" value="ENDOLYTIC MUREIN TRANSGLYCOSYLASE"/>
    <property type="match status" value="1"/>
</dbReference>
<evidence type="ECO:0000256" key="7">
    <source>
        <dbReference type="HAMAP-Rule" id="MF_02065"/>
    </source>
</evidence>
<dbReference type="PATRIC" id="fig|1230338.3.peg.289"/>
<dbReference type="RefSeq" id="WP_009501408.1">
    <property type="nucleotide sequence ID" value="NZ_ANIN01000001.1"/>
</dbReference>
<dbReference type="Gene3D" id="3.30.160.60">
    <property type="entry name" value="Classic Zinc Finger"/>
    <property type="match status" value="1"/>
</dbReference>
<evidence type="ECO:0000313" key="9">
    <source>
        <dbReference type="EMBL" id="ELA09006.1"/>
    </source>
</evidence>
<evidence type="ECO:0000313" key="10">
    <source>
        <dbReference type="Proteomes" id="UP000023795"/>
    </source>
</evidence>
<accession>L2F8B1</accession>
<proteinExistence type="inferred from homology"/>
<keyword evidence="3 7" id="KW-1133">Transmembrane helix</keyword>
<evidence type="ECO:0000256" key="4">
    <source>
        <dbReference type="ARBA" id="ARBA00023136"/>
    </source>
</evidence>
<dbReference type="EC" id="4.2.2.29" evidence="7"/>
<evidence type="ECO:0000256" key="3">
    <source>
        <dbReference type="ARBA" id="ARBA00022989"/>
    </source>
</evidence>
<reference evidence="9 10" key="1">
    <citation type="journal article" date="2013" name="Genome Announc.">
        <title>Genome Sequence of Moraxella macacae 0408225, a Novel Bacterial Species Isolated from a Cynomolgus Macaque with Epistaxis.</title>
        <authorList>
            <person name="Ladner J.T."/>
            <person name="Whitehouse C.A."/>
            <person name="Koroleva G.I."/>
            <person name="Palacios G.F."/>
        </authorList>
    </citation>
    <scope>NUCLEOTIDE SEQUENCE [LARGE SCALE GENOMIC DNA]</scope>
    <source>
        <strain evidence="9 10">0408225</strain>
    </source>
</reference>
<dbReference type="GO" id="GO:0008932">
    <property type="term" value="F:lytic endotransglycosylase activity"/>
    <property type="evidence" value="ECO:0007669"/>
    <property type="project" value="UniProtKB-UniRule"/>
</dbReference>
<dbReference type="InterPro" id="IPR003770">
    <property type="entry name" value="MLTG-like"/>
</dbReference>
<dbReference type="EMBL" id="ANIN01000001">
    <property type="protein sequence ID" value="ELA09006.1"/>
    <property type="molecule type" value="Genomic_DNA"/>
</dbReference>
<comment type="caution">
    <text evidence="9">The sequence shown here is derived from an EMBL/GenBank/DDBJ whole genome shotgun (WGS) entry which is preliminary data.</text>
</comment>
<keyword evidence="6 7" id="KW-0961">Cell wall biogenesis/degradation</keyword>
<feature type="compositionally biased region" description="Basic and acidic residues" evidence="8">
    <location>
        <begin position="1"/>
        <end position="12"/>
    </location>
</feature>
<comment type="similarity">
    <text evidence="7">Belongs to the transglycosylase MltG family.</text>
</comment>
<dbReference type="FunFam" id="3.30.160.60:FF:000242">
    <property type="entry name" value="Endolytic murein transglycosylase"/>
    <property type="match status" value="1"/>
</dbReference>
<keyword evidence="7" id="KW-0997">Cell inner membrane</keyword>
<dbReference type="PANTHER" id="PTHR30518:SF2">
    <property type="entry name" value="ENDOLYTIC MUREIN TRANSGLYCOSYLASE"/>
    <property type="match status" value="1"/>
</dbReference>
<evidence type="ECO:0000256" key="8">
    <source>
        <dbReference type="SAM" id="MobiDB-lite"/>
    </source>
</evidence>
<dbReference type="NCBIfam" id="TIGR00247">
    <property type="entry name" value="endolytic transglycosylase MltG"/>
    <property type="match status" value="1"/>
</dbReference>
<evidence type="ECO:0000256" key="1">
    <source>
        <dbReference type="ARBA" id="ARBA00022475"/>
    </source>
</evidence>
<dbReference type="GO" id="GO:0009252">
    <property type="term" value="P:peptidoglycan biosynthetic process"/>
    <property type="evidence" value="ECO:0007669"/>
    <property type="project" value="UniProtKB-UniRule"/>
</dbReference>
<feature type="compositionally biased region" description="Polar residues" evidence="8">
    <location>
        <begin position="13"/>
        <end position="22"/>
    </location>
</feature>
<dbReference type="Pfam" id="PF02618">
    <property type="entry name" value="YceG"/>
    <property type="match status" value="1"/>
</dbReference>
<dbReference type="HAMAP" id="MF_02065">
    <property type="entry name" value="MltG"/>
    <property type="match status" value="1"/>
</dbReference>
<organism evidence="9 10">
    <name type="scientific">Moraxella macacae 0408225</name>
    <dbReference type="NCBI Taxonomy" id="1230338"/>
    <lineage>
        <taxon>Bacteria</taxon>
        <taxon>Pseudomonadati</taxon>
        <taxon>Pseudomonadota</taxon>
        <taxon>Gammaproteobacteria</taxon>
        <taxon>Moraxellales</taxon>
        <taxon>Moraxellaceae</taxon>
        <taxon>Moraxella</taxon>
    </lineage>
</organism>
<keyword evidence="1 7" id="KW-1003">Cell membrane</keyword>
<evidence type="ECO:0000256" key="6">
    <source>
        <dbReference type="ARBA" id="ARBA00023316"/>
    </source>
</evidence>